<keyword evidence="6 9" id="KW-0067">ATP-binding</keyword>
<dbReference type="Gene3D" id="3.40.50.11180">
    <property type="match status" value="1"/>
</dbReference>
<keyword evidence="7 9" id="KW-0238">DNA-binding</keyword>
<dbReference type="Gene3D" id="3.90.1150.50">
    <property type="entry name" value="Transcription-repair-coupling factor, D7 domain"/>
    <property type="match status" value="1"/>
</dbReference>
<dbReference type="SMART" id="SM01058">
    <property type="entry name" value="CarD_TRCF"/>
    <property type="match status" value="1"/>
</dbReference>
<keyword evidence="5 13" id="KW-0347">Helicase</keyword>
<dbReference type="InterPro" id="IPR027417">
    <property type="entry name" value="P-loop_NTPase"/>
</dbReference>
<evidence type="ECO:0000256" key="6">
    <source>
        <dbReference type="ARBA" id="ARBA00022840"/>
    </source>
</evidence>
<evidence type="ECO:0000256" key="3">
    <source>
        <dbReference type="ARBA" id="ARBA00022763"/>
    </source>
</evidence>
<dbReference type="Gene3D" id="2.40.10.170">
    <property type="match status" value="1"/>
</dbReference>
<keyword evidence="4 9" id="KW-0378">Hydrolase</keyword>
<evidence type="ECO:0000313" key="13">
    <source>
        <dbReference type="EMBL" id="RFC65969.1"/>
    </source>
</evidence>
<comment type="similarity">
    <text evidence="9">In the C-terminal section; belongs to the helicase family. RecG subfamily.</text>
</comment>
<dbReference type="GO" id="GO:0003684">
    <property type="term" value="F:damaged DNA binding"/>
    <property type="evidence" value="ECO:0007669"/>
    <property type="project" value="InterPro"/>
</dbReference>
<evidence type="ECO:0000259" key="12">
    <source>
        <dbReference type="PROSITE" id="PS51194"/>
    </source>
</evidence>
<feature type="region of interest" description="Disordered" evidence="10">
    <location>
        <begin position="236"/>
        <end position="263"/>
    </location>
</feature>
<dbReference type="GO" id="GO:0016787">
    <property type="term" value="F:hydrolase activity"/>
    <property type="evidence" value="ECO:0007669"/>
    <property type="project" value="UniProtKB-KW"/>
</dbReference>
<keyword evidence="8 9" id="KW-0234">DNA repair</keyword>
<dbReference type="GO" id="GO:0005524">
    <property type="term" value="F:ATP binding"/>
    <property type="evidence" value="ECO:0007669"/>
    <property type="project" value="UniProtKB-UniRule"/>
</dbReference>
<dbReference type="PROSITE" id="PS51194">
    <property type="entry name" value="HELICASE_CTER"/>
    <property type="match status" value="1"/>
</dbReference>
<reference evidence="13 14" key="1">
    <citation type="submission" date="2018-08" db="EMBL/GenBank/DDBJ databases">
        <title>Fulvimarina sp. 85, whole genome shotgun sequence.</title>
        <authorList>
            <person name="Tuo L."/>
        </authorList>
    </citation>
    <scope>NUCLEOTIDE SEQUENCE [LARGE SCALE GENOMIC DNA]</scope>
    <source>
        <strain evidence="13 14">85</strain>
    </source>
</reference>
<comment type="function">
    <text evidence="9">Couples transcription and DNA repair by recognizing RNA polymerase (RNAP) stalled at DNA lesions. Mediates ATP-dependent release of RNAP and its truncated transcript from the DNA, and recruitment of nucleotide excision repair machinery to the damaged site.</text>
</comment>
<dbReference type="PROSITE" id="PS51192">
    <property type="entry name" value="HELICASE_ATP_BIND_1"/>
    <property type="match status" value="1"/>
</dbReference>
<dbReference type="InterPro" id="IPR005118">
    <property type="entry name" value="TRCF_C"/>
</dbReference>
<dbReference type="SUPFAM" id="SSF143517">
    <property type="entry name" value="TRCF domain-like"/>
    <property type="match status" value="1"/>
</dbReference>
<dbReference type="SMART" id="SM00487">
    <property type="entry name" value="DEXDc"/>
    <property type="match status" value="1"/>
</dbReference>
<dbReference type="EC" id="3.6.4.-" evidence="9"/>
<evidence type="ECO:0000256" key="8">
    <source>
        <dbReference type="ARBA" id="ARBA00023204"/>
    </source>
</evidence>
<dbReference type="Gene3D" id="3.40.50.300">
    <property type="entry name" value="P-loop containing nucleotide triphosphate hydrolases"/>
    <property type="match status" value="2"/>
</dbReference>
<evidence type="ECO:0000259" key="11">
    <source>
        <dbReference type="PROSITE" id="PS51192"/>
    </source>
</evidence>
<dbReference type="HAMAP" id="MF_00969">
    <property type="entry name" value="TRCF"/>
    <property type="match status" value="1"/>
</dbReference>
<keyword evidence="2 9" id="KW-0547">Nucleotide-binding</keyword>
<dbReference type="EMBL" id="QURL01000001">
    <property type="protein sequence ID" value="RFC65969.1"/>
    <property type="molecule type" value="Genomic_DNA"/>
</dbReference>
<dbReference type="Pfam" id="PF02559">
    <property type="entry name" value="CarD_TRCF_RID"/>
    <property type="match status" value="1"/>
</dbReference>
<name>A0A371X9Q7_9HYPH</name>
<dbReference type="SUPFAM" id="SSF52540">
    <property type="entry name" value="P-loop containing nucleoside triphosphate hydrolases"/>
    <property type="match status" value="2"/>
</dbReference>
<dbReference type="GO" id="GO:0005737">
    <property type="term" value="C:cytoplasm"/>
    <property type="evidence" value="ECO:0007669"/>
    <property type="project" value="UniProtKB-SubCell"/>
</dbReference>
<dbReference type="InterPro" id="IPR036101">
    <property type="entry name" value="CarD-like/TRCF_RID_sf"/>
</dbReference>
<dbReference type="SUPFAM" id="SSF141259">
    <property type="entry name" value="CarD-like"/>
    <property type="match status" value="1"/>
</dbReference>
<dbReference type="InterPro" id="IPR037235">
    <property type="entry name" value="TRCF-like_C_D7"/>
</dbReference>
<proteinExistence type="inferred from homology"/>
<dbReference type="GO" id="GO:0006355">
    <property type="term" value="P:regulation of DNA-templated transcription"/>
    <property type="evidence" value="ECO:0007669"/>
    <property type="project" value="UniProtKB-UniRule"/>
</dbReference>
<evidence type="ECO:0000256" key="10">
    <source>
        <dbReference type="SAM" id="MobiDB-lite"/>
    </source>
</evidence>
<dbReference type="GO" id="GO:0003678">
    <property type="term" value="F:DNA helicase activity"/>
    <property type="evidence" value="ECO:0007669"/>
    <property type="project" value="TreeGrafter"/>
</dbReference>
<dbReference type="Pfam" id="PF03461">
    <property type="entry name" value="TRCF"/>
    <property type="match status" value="1"/>
</dbReference>
<dbReference type="InterPro" id="IPR011545">
    <property type="entry name" value="DEAD/DEAH_box_helicase_dom"/>
</dbReference>
<dbReference type="Proteomes" id="UP000264310">
    <property type="component" value="Unassembled WGS sequence"/>
</dbReference>
<protein>
    <recommendedName>
        <fullName evidence="9">Transcription-repair-coupling factor</fullName>
        <shortName evidence="9">TRCF</shortName>
        <ecNumber evidence="9">3.6.4.-</ecNumber>
    </recommendedName>
</protein>
<feature type="domain" description="Helicase C-terminal" evidence="12">
    <location>
        <begin position="788"/>
        <end position="942"/>
    </location>
</feature>
<dbReference type="Pfam" id="PF17757">
    <property type="entry name" value="UvrB_inter"/>
    <property type="match status" value="1"/>
</dbReference>
<keyword evidence="1 9" id="KW-0963">Cytoplasm</keyword>
<feature type="domain" description="Helicase ATP-binding" evidence="11">
    <location>
        <begin position="606"/>
        <end position="767"/>
    </location>
</feature>
<accession>A0A371X9Q7</accession>
<organism evidence="13 14">
    <name type="scientific">Fulvimarina endophytica</name>
    <dbReference type="NCBI Taxonomy" id="2293836"/>
    <lineage>
        <taxon>Bacteria</taxon>
        <taxon>Pseudomonadati</taxon>
        <taxon>Pseudomonadota</taxon>
        <taxon>Alphaproteobacteria</taxon>
        <taxon>Hyphomicrobiales</taxon>
        <taxon>Aurantimonadaceae</taxon>
        <taxon>Fulvimarina</taxon>
    </lineage>
</organism>
<dbReference type="InterPro" id="IPR047112">
    <property type="entry name" value="RecG/Mfd"/>
</dbReference>
<sequence>MVRSSRQALGDPNVQHVKTTADSISRIKQVFPLHPIGAVAAMLARRAAKGGKPVVYIAETGRRRQDILELANLLAEPGTIAEFAAPDGLPGDGLPVSAAIAGNRMAVLRWLLDRRERPSVVVTTPAALIRLVPPRSIWTDRHLEIRVGETLDTDRLATRLRGLGYWQDERVDEAGEFACGGKVVEIFPAAAPRPCRVEHEEGVVTSIRSYDAASQRSVAETDCLIVDPASEFVTLGDDRRADADEDDHDHDHDHDGDDGEGSRTHEFLCRHYDACETLFDYLPEAEVIVERNADLRADEIFKALGGLDRDSSTGRAVGADHLRPEDWDGIVADRLAALVDKVEADHSVPDFALETQPYRAFAAFAASRLEDGHRIVISGSDGKALTAAKRKASRLLDRDVTDAATWRDVLDAEPSSVLAFEAPIVEGFVVPEGRITVVSLHDLEGEISSPLSNERTAGFTAPVDTVFIGDRVVHIDHGVAILEGLATIGTDETSAGAEEALVLRFGKDETLLVPLSDIGAIWRYGGPSSEVTLDTLKGQSWAKRRNAVFEAISSTAEGMVRRLKEKASAKAAVLKPDRVSFERFCARFAYDLTPDQSRAASEVLADLSSGRPMDRLVCGDVGYGKTEVAFRAAAAAVFSGKQVAIIAPTTVLAQQHYREFVKRFTPQDIEVVRLSRLVDKDEAAAANKALKNGTAKIVVGTHAILGKEIGFKNLALVVIDEEQRFGSQHKAGMRALAEGLHVLAMTATPIPRTLEAGFVGLSDLSIIATPPVRRSPVRTEIGPFEDEAVRKALSAEYARGGQSFVVCPRIEDLESMAAKLAELSPDQSVVTLHGRMKPDEVEDSMLAFANGQYDILLATTIVESGLDVANANTMIVCHADRFGLAELHQLRGRVGRGVSRGHVLLTTEAGEEIGEEAGKRLRALVEFDTLGSGFDIAARDLDLRGTGDLLGDEQAGHLQTIGVALYRKTLERAIEVAKGNPQSDDVRPVISVGRALSIPADYVTEADMRIEIANLLEHVQSASELDDLHAEIEDRFGPMPEGLETSFALARLRLRCSELGVAKFDLGPKAIALSFTPSTLESLELSKLGEEDGIKRSKQRLLFERRKGEGTAPMAEAQDVLDQLERLLHAPG</sequence>
<dbReference type="SMART" id="SM00490">
    <property type="entry name" value="HELICc"/>
    <property type="match status" value="1"/>
</dbReference>
<dbReference type="InterPro" id="IPR041471">
    <property type="entry name" value="UvrB_inter"/>
</dbReference>
<dbReference type="SMART" id="SM00982">
    <property type="entry name" value="TRCF"/>
    <property type="match status" value="1"/>
</dbReference>
<dbReference type="AlphaFoldDB" id="A0A371X9Q7"/>
<comment type="similarity">
    <text evidence="9">In the N-terminal section; belongs to the UvrB family.</text>
</comment>
<dbReference type="InterPro" id="IPR004576">
    <property type="entry name" value="Mfd"/>
</dbReference>
<keyword evidence="3 9" id="KW-0227">DNA damage</keyword>
<dbReference type="Pfam" id="PF00270">
    <property type="entry name" value="DEAD"/>
    <property type="match status" value="1"/>
</dbReference>
<comment type="subcellular location">
    <subcellularLocation>
        <location evidence="9">Cytoplasm</location>
    </subcellularLocation>
</comment>
<evidence type="ECO:0000256" key="1">
    <source>
        <dbReference type="ARBA" id="ARBA00022490"/>
    </source>
</evidence>
<dbReference type="GO" id="GO:0000716">
    <property type="term" value="P:transcription-coupled nucleotide-excision repair, DNA damage recognition"/>
    <property type="evidence" value="ECO:0007669"/>
    <property type="project" value="UniProtKB-UniRule"/>
</dbReference>
<evidence type="ECO:0000256" key="5">
    <source>
        <dbReference type="ARBA" id="ARBA00022806"/>
    </source>
</evidence>
<dbReference type="InterPro" id="IPR014001">
    <property type="entry name" value="Helicase_ATP-bd"/>
</dbReference>
<evidence type="ECO:0000256" key="4">
    <source>
        <dbReference type="ARBA" id="ARBA00022801"/>
    </source>
</evidence>
<dbReference type="Pfam" id="PF00271">
    <property type="entry name" value="Helicase_C"/>
    <property type="match status" value="1"/>
</dbReference>
<dbReference type="InterPro" id="IPR003711">
    <property type="entry name" value="CarD-like/TRCF_RID"/>
</dbReference>
<dbReference type="Gene3D" id="3.30.2060.10">
    <property type="entry name" value="Penicillin-binding protein 1b domain"/>
    <property type="match status" value="1"/>
</dbReference>
<dbReference type="PANTHER" id="PTHR47964:SF1">
    <property type="entry name" value="ATP-DEPENDENT DNA HELICASE HOMOLOG RECG, CHLOROPLASTIC"/>
    <property type="match status" value="1"/>
</dbReference>
<gene>
    <name evidence="9" type="primary">mfd</name>
    <name evidence="13" type="ORF">DYI37_00315</name>
</gene>
<dbReference type="PANTHER" id="PTHR47964">
    <property type="entry name" value="ATP-DEPENDENT DNA HELICASE HOMOLOG RECG, CHLOROPLASTIC"/>
    <property type="match status" value="1"/>
</dbReference>
<evidence type="ECO:0000256" key="9">
    <source>
        <dbReference type="HAMAP-Rule" id="MF_00969"/>
    </source>
</evidence>
<dbReference type="InterPro" id="IPR001650">
    <property type="entry name" value="Helicase_C-like"/>
</dbReference>
<evidence type="ECO:0000313" key="14">
    <source>
        <dbReference type="Proteomes" id="UP000264310"/>
    </source>
</evidence>
<evidence type="ECO:0000256" key="2">
    <source>
        <dbReference type="ARBA" id="ARBA00022741"/>
    </source>
</evidence>
<comment type="caution">
    <text evidence="13">The sequence shown here is derived from an EMBL/GenBank/DDBJ whole genome shotgun (WGS) entry which is preliminary data.</text>
</comment>
<evidence type="ECO:0000256" key="7">
    <source>
        <dbReference type="ARBA" id="ARBA00023125"/>
    </source>
</evidence>
<feature type="compositionally biased region" description="Basic and acidic residues" evidence="10">
    <location>
        <begin position="249"/>
        <end position="263"/>
    </location>
</feature>
<keyword evidence="14" id="KW-1185">Reference proteome</keyword>